<dbReference type="Proteomes" id="UP000632535">
    <property type="component" value="Unassembled WGS sequence"/>
</dbReference>
<dbReference type="EMBL" id="BMDG01000010">
    <property type="protein sequence ID" value="GGI10220.1"/>
    <property type="molecule type" value="Genomic_DNA"/>
</dbReference>
<evidence type="ECO:0000313" key="4">
    <source>
        <dbReference type="Proteomes" id="UP000632535"/>
    </source>
</evidence>
<dbReference type="Pfam" id="PF01636">
    <property type="entry name" value="APH"/>
    <property type="match status" value="1"/>
</dbReference>
<gene>
    <name evidence="3" type="ORF">GCM10007368_30160</name>
</gene>
<keyword evidence="4" id="KW-1185">Reference proteome</keyword>
<accession>A0ABQ2BA21</accession>
<evidence type="ECO:0000256" key="1">
    <source>
        <dbReference type="SAM" id="MobiDB-lite"/>
    </source>
</evidence>
<name>A0ABQ2BA21_9MICO</name>
<evidence type="ECO:0000259" key="2">
    <source>
        <dbReference type="Pfam" id="PF01636"/>
    </source>
</evidence>
<protein>
    <recommendedName>
        <fullName evidence="2">Aminoglycoside phosphotransferase domain-containing protein</fullName>
    </recommendedName>
</protein>
<dbReference type="SUPFAM" id="SSF56112">
    <property type="entry name" value="Protein kinase-like (PK-like)"/>
    <property type="match status" value="1"/>
</dbReference>
<comment type="caution">
    <text evidence="3">The sequence shown here is derived from an EMBL/GenBank/DDBJ whole genome shotgun (WGS) entry which is preliminary data.</text>
</comment>
<feature type="region of interest" description="Disordered" evidence="1">
    <location>
        <begin position="97"/>
        <end position="123"/>
    </location>
</feature>
<evidence type="ECO:0000313" key="3">
    <source>
        <dbReference type="EMBL" id="GGI10220.1"/>
    </source>
</evidence>
<feature type="domain" description="Aminoglycoside phosphotransferase" evidence="2">
    <location>
        <begin position="253"/>
        <end position="373"/>
    </location>
</feature>
<sequence>MTPAPSVAPATTTGPDDQRAWLDLFGGDAAAGILGAALAADGAELGSWSLREVHARPGAEVTAAYEVVARRGEGADAVVAQEHLFATSAPASTFRRALRSDDGAAGSARGARRDGREGDLGPGVVRLDDGDRSLHVWRHPHDPALPGLAAGSTPARVEDRLRAAGTDARVLSLETVTYRPLRRAVLRARTTAGTVYVKVVRPSRVGDLVRRHALFAGAAGEPLAGRGAGRRAARTAEPARRGPGPGAVAAPGVLTWAADGVVLLEEAPGRSVADLVAATPAAGQAACIDPAEVLRVAAALPRAGRALPRRPAWADRLDHYLAALPVVHDVPSGRVELLGAEIRAVVATRDAGPLVVTHGDLHAANLLLSPAHDGGHDDGQDGGQSDGPDAGPRVGAVLDVDTLGPGHLVDDLACCVAHLAVLPALAPDTYAGVPGLVETFLAAFGEQVDPALLRARAAAVVVSLAAGADDAAHALEWLAVAERLVEQAAEV</sequence>
<feature type="region of interest" description="Disordered" evidence="1">
    <location>
        <begin position="226"/>
        <end position="246"/>
    </location>
</feature>
<dbReference type="Gene3D" id="3.90.1200.10">
    <property type="match status" value="1"/>
</dbReference>
<feature type="region of interest" description="Disordered" evidence="1">
    <location>
        <begin position="368"/>
        <end position="395"/>
    </location>
</feature>
<proteinExistence type="predicted"/>
<dbReference type="RefSeq" id="WP_188524538.1">
    <property type="nucleotide sequence ID" value="NZ_BMDG01000010.1"/>
</dbReference>
<reference evidence="4" key="1">
    <citation type="journal article" date="2019" name="Int. J. Syst. Evol. Microbiol.">
        <title>The Global Catalogue of Microorganisms (GCM) 10K type strain sequencing project: providing services to taxonomists for standard genome sequencing and annotation.</title>
        <authorList>
            <consortium name="The Broad Institute Genomics Platform"/>
            <consortium name="The Broad Institute Genome Sequencing Center for Infectious Disease"/>
            <person name="Wu L."/>
            <person name="Ma J."/>
        </authorList>
    </citation>
    <scope>NUCLEOTIDE SEQUENCE [LARGE SCALE GENOMIC DNA]</scope>
    <source>
        <strain evidence="4">CCM 8653</strain>
    </source>
</reference>
<dbReference type="InterPro" id="IPR011009">
    <property type="entry name" value="Kinase-like_dom_sf"/>
</dbReference>
<organism evidence="3 4">
    <name type="scientific">Isoptericola cucumis</name>
    <dbReference type="NCBI Taxonomy" id="1776856"/>
    <lineage>
        <taxon>Bacteria</taxon>
        <taxon>Bacillati</taxon>
        <taxon>Actinomycetota</taxon>
        <taxon>Actinomycetes</taxon>
        <taxon>Micrococcales</taxon>
        <taxon>Promicromonosporaceae</taxon>
        <taxon>Isoptericola</taxon>
    </lineage>
</organism>
<dbReference type="InterPro" id="IPR002575">
    <property type="entry name" value="Aminoglycoside_PTrfase"/>
</dbReference>